<sequence length="363" mass="39567">MAKCSFEWWHAPIVFSISVVLAFFAISTALHSSTSHSPTPPNKSMADDLSLNASRALRRAGFNTIATLLQVSPEHFFSPQNSTIFAIKDSAISNTSLPPWLLKNLVQYHTSPVKLSMADLLKKPRGVCLPTLLMPKKIAITKMDSTARLVEINHVLVTDPDIFLGGNVSIHGVLGPFSPLDPLDLRQGWSFIQSPYCDTNATMISDPFETNNGVVGVGVEVEWRRIIRWLSANGFISYAIGLQTVLEGLLQDFEGLRSITVFAPPNLSSVASPSPVLNRAVRLHIVPQMVTYKSLASLPTRTSLKTLVSGQDIEILGGVRVPRGTVKVNGVEIVSPEIFRSENCVIHGISRSLEIAGLPHSSR</sequence>
<dbReference type="EMBL" id="CM002928">
    <property type="protein sequence ID" value="KGN43560.1"/>
    <property type="molecule type" value="Genomic_DNA"/>
</dbReference>
<feature type="domain" description="FAS1" evidence="2">
    <location>
        <begin position="223"/>
        <end position="353"/>
    </location>
</feature>
<dbReference type="SMART" id="SM00554">
    <property type="entry name" value="FAS1"/>
    <property type="match status" value="2"/>
</dbReference>
<organism evidence="3 4">
    <name type="scientific">Cucumis sativus</name>
    <name type="common">Cucumber</name>
    <dbReference type="NCBI Taxonomy" id="3659"/>
    <lineage>
        <taxon>Eukaryota</taxon>
        <taxon>Viridiplantae</taxon>
        <taxon>Streptophyta</taxon>
        <taxon>Embryophyta</taxon>
        <taxon>Tracheophyta</taxon>
        <taxon>Spermatophyta</taxon>
        <taxon>Magnoliopsida</taxon>
        <taxon>eudicotyledons</taxon>
        <taxon>Gunneridae</taxon>
        <taxon>Pentapetalae</taxon>
        <taxon>rosids</taxon>
        <taxon>fabids</taxon>
        <taxon>Cucurbitales</taxon>
        <taxon>Cucurbitaceae</taxon>
        <taxon>Benincaseae</taxon>
        <taxon>Cucumis</taxon>
    </lineage>
</organism>
<reference evidence="3 4" key="3">
    <citation type="journal article" date="2010" name="BMC Genomics">
        <title>Transcriptome sequencing and comparative analysis of cucumber flowers with different sex types.</title>
        <authorList>
            <person name="Guo S."/>
            <person name="Zheng Y."/>
            <person name="Joung J.G."/>
            <person name="Liu S."/>
            <person name="Zhang Z."/>
            <person name="Crasta O.R."/>
            <person name="Sobral B.W."/>
            <person name="Xu Y."/>
            <person name="Huang S."/>
            <person name="Fei Z."/>
        </authorList>
    </citation>
    <scope>NUCLEOTIDE SEQUENCE [LARGE SCALE GENOMIC DNA]</scope>
    <source>
        <strain evidence="4">cv. 9930</strain>
    </source>
</reference>
<dbReference type="OrthoDB" id="1525874at2759"/>
<proteinExistence type="inferred from homology"/>
<dbReference type="PANTHER" id="PTHR33985">
    <property type="entry name" value="OS02G0491300 PROTEIN-RELATED"/>
    <property type="match status" value="1"/>
</dbReference>
<dbReference type="InterPro" id="IPR052806">
    <property type="entry name" value="Fasciclin-like_AGP"/>
</dbReference>
<accession>A0A0A0K1P3</accession>
<protein>
    <recommendedName>
        <fullName evidence="2">FAS1 domain-containing protein</fullName>
    </recommendedName>
</protein>
<dbReference type="PANTHER" id="PTHR33985:SF19">
    <property type="entry name" value="FASCICLIN-LIKE ARABINOGALACTAN PROTEIN 21"/>
    <property type="match status" value="1"/>
</dbReference>
<keyword evidence="4" id="KW-1185">Reference proteome</keyword>
<dbReference type="STRING" id="3659.A0A0A0K1P3"/>
<dbReference type="Gene3D" id="2.30.180.10">
    <property type="entry name" value="FAS1 domain"/>
    <property type="match status" value="2"/>
</dbReference>
<evidence type="ECO:0000313" key="3">
    <source>
        <dbReference type="EMBL" id="KGN43560.1"/>
    </source>
</evidence>
<dbReference type="InterPro" id="IPR000782">
    <property type="entry name" value="FAS1_domain"/>
</dbReference>
<reference evidence="3 4" key="4">
    <citation type="journal article" date="2011" name="BMC Genomics">
        <title>RNA-Seq improves annotation of protein-coding genes in the cucumber genome.</title>
        <authorList>
            <person name="Li Z."/>
            <person name="Zhang Z."/>
            <person name="Yan P."/>
            <person name="Huang S."/>
            <person name="Fei Z."/>
            <person name="Lin K."/>
        </authorList>
    </citation>
    <scope>NUCLEOTIDE SEQUENCE [LARGE SCALE GENOMIC DNA]</scope>
    <source>
        <strain evidence="4">cv. 9930</strain>
    </source>
</reference>
<dbReference type="Proteomes" id="UP000029981">
    <property type="component" value="Chromosome 7"/>
</dbReference>
<dbReference type="InterPro" id="IPR036378">
    <property type="entry name" value="FAS1_dom_sf"/>
</dbReference>
<dbReference type="OMA" id="TSHPLWF"/>
<dbReference type="eggNOG" id="ENOG502QSMZ">
    <property type="taxonomic scope" value="Eukaryota"/>
</dbReference>
<comment type="similarity">
    <text evidence="1">Belongs to the fasciclin-like AGP family.</text>
</comment>
<dbReference type="Gramene" id="KGN43560">
    <property type="protein sequence ID" value="KGN43560"/>
    <property type="gene ID" value="Csa_7G045490"/>
</dbReference>
<name>A0A0A0K1P3_CUCSA</name>
<dbReference type="PROSITE" id="PS50213">
    <property type="entry name" value="FAS1"/>
    <property type="match status" value="1"/>
</dbReference>
<reference evidence="3 4" key="1">
    <citation type="journal article" date="2009" name="Nat. Genet.">
        <title>The genome of the cucumber, Cucumis sativus L.</title>
        <authorList>
            <person name="Huang S."/>
            <person name="Li R."/>
            <person name="Zhang Z."/>
            <person name="Li L."/>
            <person name="Gu X."/>
            <person name="Fan W."/>
            <person name="Lucas W.J."/>
            <person name="Wang X."/>
            <person name="Xie B."/>
            <person name="Ni P."/>
            <person name="Ren Y."/>
            <person name="Zhu H."/>
            <person name="Li J."/>
            <person name="Lin K."/>
            <person name="Jin W."/>
            <person name="Fei Z."/>
            <person name="Li G."/>
            <person name="Staub J."/>
            <person name="Kilian A."/>
            <person name="van der Vossen E.A."/>
            <person name="Wu Y."/>
            <person name="Guo J."/>
            <person name="He J."/>
            <person name="Jia Z."/>
            <person name="Ren Y."/>
            <person name="Tian G."/>
            <person name="Lu Y."/>
            <person name="Ruan J."/>
            <person name="Qian W."/>
            <person name="Wang M."/>
            <person name="Huang Q."/>
            <person name="Li B."/>
            <person name="Xuan Z."/>
            <person name="Cao J."/>
            <person name="Asan"/>
            <person name="Wu Z."/>
            <person name="Zhang J."/>
            <person name="Cai Q."/>
            <person name="Bai Y."/>
            <person name="Zhao B."/>
            <person name="Han Y."/>
            <person name="Li Y."/>
            <person name="Li X."/>
            <person name="Wang S."/>
            <person name="Shi Q."/>
            <person name="Liu S."/>
            <person name="Cho W.K."/>
            <person name="Kim J.Y."/>
            <person name="Xu Y."/>
            <person name="Heller-Uszynska K."/>
            <person name="Miao H."/>
            <person name="Cheng Z."/>
            <person name="Zhang S."/>
            <person name="Wu J."/>
            <person name="Yang Y."/>
            <person name="Kang H."/>
            <person name="Li M."/>
            <person name="Liang H."/>
            <person name="Ren X."/>
            <person name="Shi Z."/>
            <person name="Wen M."/>
            <person name="Jian M."/>
            <person name="Yang H."/>
            <person name="Zhang G."/>
            <person name="Yang Z."/>
            <person name="Chen R."/>
            <person name="Liu S."/>
            <person name="Li J."/>
            <person name="Ma L."/>
            <person name="Liu H."/>
            <person name="Zhou Y."/>
            <person name="Zhao J."/>
            <person name="Fang X."/>
            <person name="Li G."/>
            <person name="Fang L."/>
            <person name="Li Y."/>
            <person name="Liu D."/>
            <person name="Zheng H."/>
            <person name="Zhang Y."/>
            <person name="Qin N."/>
            <person name="Li Z."/>
            <person name="Yang G."/>
            <person name="Yang S."/>
            <person name="Bolund L."/>
            <person name="Kristiansen K."/>
            <person name="Zheng H."/>
            <person name="Li S."/>
            <person name="Zhang X."/>
            <person name="Yang H."/>
            <person name="Wang J."/>
            <person name="Sun R."/>
            <person name="Zhang B."/>
            <person name="Jiang S."/>
            <person name="Wang J."/>
            <person name="Du Y."/>
            <person name="Li S."/>
        </authorList>
    </citation>
    <scope>NUCLEOTIDE SEQUENCE [LARGE SCALE GENOMIC DNA]</scope>
    <source>
        <strain evidence="4">cv. 9930</strain>
    </source>
</reference>
<dbReference type="Pfam" id="PF02469">
    <property type="entry name" value="Fasciclin"/>
    <property type="match status" value="1"/>
</dbReference>
<evidence type="ECO:0000313" key="4">
    <source>
        <dbReference type="Proteomes" id="UP000029981"/>
    </source>
</evidence>
<evidence type="ECO:0000256" key="1">
    <source>
        <dbReference type="ARBA" id="ARBA00007843"/>
    </source>
</evidence>
<reference evidence="3 4" key="2">
    <citation type="journal article" date="2009" name="PLoS ONE">
        <title>An integrated genetic and cytogenetic map of the cucumber genome.</title>
        <authorList>
            <person name="Ren Y."/>
            <person name="Zhang Z."/>
            <person name="Liu J."/>
            <person name="Staub J.E."/>
            <person name="Han Y."/>
            <person name="Cheng Z."/>
            <person name="Li X."/>
            <person name="Lu J."/>
            <person name="Miao H."/>
            <person name="Kang H."/>
            <person name="Xie B."/>
            <person name="Gu X."/>
            <person name="Wang X."/>
            <person name="Du Y."/>
            <person name="Jin W."/>
            <person name="Huang S."/>
        </authorList>
    </citation>
    <scope>NUCLEOTIDE SEQUENCE [LARGE SCALE GENOMIC DNA]</scope>
    <source>
        <strain evidence="4">cv. 9930</strain>
    </source>
</reference>
<dbReference type="KEGG" id="csv:101220598"/>
<dbReference type="AlphaFoldDB" id="A0A0A0K1P3"/>
<evidence type="ECO:0000259" key="2">
    <source>
        <dbReference type="PROSITE" id="PS50213"/>
    </source>
</evidence>
<dbReference type="SUPFAM" id="SSF82153">
    <property type="entry name" value="FAS1 domain"/>
    <property type="match status" value="2"/>
</dbReference>
<gene>
    <name evidence="3" type="ORF">Csa_7G045490</name>
</gene>